<dbReference type="InterPro" id="IPR011034">
    <property type="entry name" value="Formyl_transferase-like_C_sf"/>
</dbReference>
<dbReference type="AlphaFoldDB" id="A0A834HPQ3"/>
<feature type="domain" description="Formyl transferase C-terminal" evidence="12">
    <location>
        <begin position="188"/>
        <end position="289"/>
    </location>
</feature>
<organism evidence="13 15">
    <name type="scientific">Rhynchophorus ferrugineus</name>
    <name type="common">Red palm weevil</name>
    <name type="synonym">Curculio ferrugineus</name>
    <dbReference type="NCBI Taxonomy" id="354439"/>
    <lineage>
        <taxon>Eukaryota</taxon>
        <taxon>Metazoa</taxon>
        <taxon>Ecdysozoa</taxon>
        <taxon>Arthropoda</taxon>
        <taxon>Hexapoda</taxon>
        <taxon>Insecta</taxon>
        <taxon>Pterygota</taxon>
        <taxon>Neoptera</taxon>
        <taxon>Endopterygota</taxon>
        <taxon>Coleoptera</taxon>
        <taxon>Polyphaga</taxon>
        <taxon>Cucujiformia</taxon>
        <taxon>Curculionidae</taxon>
        <taxon>Dryophthorinae</taxon>
        <taxon>Rhynchophorus</taxon>
    </lineage>
</organism>
<sequence length="302" mass="34533">MFFGSDNFALYSLKSLLNEHKHTNTIKVLDVVTNSNKNPIWKYSEEHKLNIINWPPEIYQNYYDLGVVVSFGYLIPEQIINKFKIGMLNVHASLLPRWRGAAPIIYALANGDRETGVTVMQIKPKKFDIGEVLMQRKVSISDNMTMPELHKILGHLGAECLVETIRNLEGYLLNCKPQSSEGITYAPKITPEFARIKWNRMTSKDIYNLARALEGIHHLTTNWGDISLKLIDISIDNNIYPSKEPGSLEYVRSQNILRIECAKRTFIKISRIGIPGKKVMSANDFNNGFLKKQAVDQIYTFK</sequence>
<evidence type="ECO:0000256" key="10">
    <source>
        <dbReference type="ARBA" id="ARBA00057846"/>
    </source>
</evidence>
<dbReference type="InterPro" id="IPR002376">
    <property type="entry name" value="Formyl_transf_N"/>
</dbReference>
<dbReference type="SUPFAM" id="SSF53328">
    <property type="entry name" value="Formyltransferase"/>
    <property type="match status" value="1"/>
</dbReference>
<dbReference type="GO" id="GO:0004479">
    <property type="term" value="F:methionyl-tRNA formyltransferase activity"/>
    <property type="evidence" value="ECO:0007669"/>
    <property type="project" value="UniProtKB-EC"/>
</dbReference>
<evidence type="ECO:0000256" key="1">
    <source>
        <dbReference type="ARBA" id="ARBA00004173"/>
    </source>
</evidence>
<proteinExistence type="inferred from homology"/>
<dbReference type="Gene3D" id="3.40.50.12230">
    <property type="match status" value="1"/>
</dbReference>
<comment type="catalytic activity">
    <reaction evidence="9">
        <text>L-methionyl-tRNA(fMet) + (6R)-10-formyltetrahydrofolate = N-formyl-L-methionyl-tRNA(fMet) + (6S)-5,6,7,8-tetrahydrofolate + H(+)</text>
        <dbReference type="Rhea" id="RHEA:24380"/>
        <dbReference type="Rhea" id="RHEA-COMP:9952"/>
        <dbReference type="Rhea" id="RHEA-COMP:9953"/>
        <dbReference type="ChEBI" id="CHEBI:15378"/>
        <dbReference type="ChEBI" id="CHEBI:57453"/>
        <dbReference type="ChEBI" id="CHEBI:78530"/>
        <dbReference type="ChEBI" id="CHEBI:78844"/>
        <dbReference type="ChEBI" id="CHEBI:195366"/>
        <dbReference type="EC" id="2.1.2.9"/>
    </reaction>
    <physiologicalReaction direction="left-to-right" evidence="9">
        <dbReference type="Rhea" id="RHEA:24381"/>
    </physiologicalReaction>
</comment>
<evidence type="ECO:0000256" key="7">
    <source>
        <dbReference type="ARBA" id="ARBA00022946"/>
    </source>
</evidence>
<dbReference type="Pfam" id="PF00551">
    <property type="entry name" value="Formyl_trans_N"/>
    <property type="match status" value="1"/>
</dbReference>
<evidence type="ECO:0000256" key="4">
    <source>
        <dbReference type="ARBA" id="ARBA00014185"/>
    </source>
</evidence>
<evidence type="ECO:0000259" key="11">
    <source>
        <dbReference type="Pfam" id="PF00551"/>
    </source>
</evidence>
<dbReference type="EMBL" id="JAACXV010016217">
    <property type="protein sequence ID" value="KAF7264712.1"/>
    <property type="molecule type" value="Genomic_DNA"/>
</dbReference>
<reference evidence="13" key="1">
    <citation type="submission" date="2020-08" db="EMBL/GenBank/DDBJ databases">
        <title>Genome sequencing and assembly of the red palm weevil Rhynchophorus ferrugineus.</title>
        <authorList>
            <person name="Dias G.B."/>
            <person name="Bergman C.M."/>
            <person name="Manee M."/>
        </authorList>
    </citation>
    <scope>NUCLEOTIDE SEQUENCE</scope>
    <source>
        <strain evidence="13">AA-2017</strain>
        <tissue evidence="13">Whole larva</tissue>
    </source>
</reference>
<keyword evidence="15" id="KW-1185">Reference proteome</keyword>
<dbReference type="InterPro" id="IPR005793">
    <property type="entry name" value="Formyl_trans_C"/>
</dbReference>
<comment type="subcellular location">
    <subcellularLocation>
        <location evidence="1">Mitochondrion</location>
    </subcellularLocation>
</comment>
<evidence type="ECO:0000256" key="9">
    <source>
        <dbReference type="ARBA" id="ARBA00052555"/>
    </source>
</evidence>
<comment type="function">
    <text evidence="10">Methionyl-tRNA formyltransferase that formylates methionyl-tRNA in mitochondria and is crucial for translation initiation.</text>
</comment>
<evidence type="ECO:0000256" key="8">
    <source>
        <dbReference type="ARBA" id="ARBA00023128"/>
    </source>
</evidence>
<feature type="domain" description="Formyl transferase N-terminal" evidence="11">
    <location>
        <begin position="62"/>
        <end position="165"/>
    </location>
</feature>
<dbReference type="SUPFAM" id="SSF50486">
    <property type="entry name" value="FMT C-terminal domain-like"/>
    <property type="match status" value="1"/>
</dbReference>
<evidence type="ECO:0000313" key="15">
    <source>
        <dbReference type="Proteomes" id="UP000625711"/>
    </source>
</evidence>
<dbReference type="Proteomes" id="UP000625711">
    <property type="component" value="Unassembled WGS sequence"/>
</dbReference>
<dbReference type="OrthoDB" id="10268103at2759"/>
<keyword evidence="5" id="KW-0808">Transferase</keyword>
<comment type="similarity">
    <text evidence="2">Belongs to the Fmt family.</text>
</comment>
<evidence type="ECO:0000256" key="2">
    <source>
        <dbReference type="ARBA" id="ARBA00010699"/>
    </source>
</evidence>
<dbReference type="PANTHER" id="PTHR11138:SF5">
    <property type="entry name" value="METHIONYL-TRNA FORMYLTRANSFERASE, MITOCHONDRIAL"/>
    <property type="match status" value="1"/>
</dbReference>
<dbReference type="PANTHER" id="PTHR11138">
    <property type="entry name" value="METHIONYL-TRNA FORMYLTRANSFERASE"/>
    <property type="match status" value="1"/>
</dbReference>
<dbReference type="EC" id="2.1.2.9" evidence="3"/>
<dbReference type="InterPro" id="IPR041711">
    <property type="entry name" value="Met-tRNA-FMT_N"/>
</dbReference>
<evidence type="ECO:0000256" key="5">
    <source>
        <dbReference type="ARBA" id="ARBA00022679"/>
    </source>
</evidence>
<gene>
    <name evidence="14" type="ORF">GWI33_022542</name>
    <name evidence="13" type="ORF">GWI33_022545</name>
</gene>
<dbReference type="FunFam" id="3.40.50.12230:FF:000003">
    <property type="entry name" value="methionyl-tRNA formyltransferase, mitochondrial"/>
    <property type="match status" value="1"/>
</dbReference>
<accession>A0A834HPQ3</accession>
<evidence type="ECO:0000313" key="14">
    <source>
        <dbReference type="EMBL" id="KAF7264715.1"/>
    </source>
</evidence>
<keyword evidence="7" id="KW-0809">Transit peptide</keyword>
<evidence type="ECO:0000256" key="6">
    <source>
        <dbReference type="ARBA" id="ARBA00022917"/>
    </source>
</evidence>
<dbReference type="EMBL" id="JAACXV010016215">
    <property type="protein sequence ID" value="KAF7264715.1"/>
    <property type="molecule type" value="Genomic_DNA"/>
</dbReference>
<evidence type="ECO:0000259" key="12">
    <source>
        <dbReference type="Pfam" id="PF02911"/>
    </source>
</evidence>
<comment type="caution">
    <text evidence="13">The sequence shown here is derived from an EMBL/GenBank/DDBJ whole genome shotgun (WGS) entry which is preliminary data.</text>
</comment>
<dbReference type="GO" id="GO:0005739">
    <property type="term" value="C:mitochondrion"/>
    <property type="evidence" value="ECO:0007669"/>
    <property type="project" value="UniProtKB-SubCell"/>
</dbReference>
<name>A0A834HPQ3_RHYFE</name>
<dbReference type="InterPro" id="IPR005794">
    <property type="entry name" value="Fmt"/>
</dbReference>
<dbReference type="InterPro" id="IPR036477">
    <property type="entry name" value="Formyl_transf_N_sf"/>
</dbReference>
<evidence type="ECO:0000313" key="13">
    <source>
        <dbReference type="EMBL" id="KAF7264712.1"/>
    </source>
</evidence>
<protein>
    <recommendedName>
        <fullName evidence="4">Methionyl-tRNA formyltransferase, mitochondrial</fullName>
        <ecNumber evidence="3">2.1.2.9</ecNumber>
    </recommendedName>
</protein>
<evidence type="ECO:0000256" key="3">
    <source>
        <dbReference type="ARBA" id="ARBA00012261"/>
    </source>
</evidence>
<keyword evidence="6" id="KW-0648">Protein biosynthesis</keyword>
<dbReference type="NCBIfam" id="TIGR00460">
    <property type="entry name" value="fmt"/>
    <property type="match status" value="1"/>
</dbReference>
<dbReference type="Pfam" id="PF02911">
    <property type="entry name" value="Formyl_trans_C"/>
    <property type="match status" value="1"/>
</dbReference>
<keyword evidence="8" id="KW-0496">Mitochondrion</keyword>
<dbReference type="CDD" id="cd08646">
    <property type="entry name" value="FMT_core_Met-tRNA-FMT_N"/>
    <property type="match status" value="1"/>
</dbReference>